<evidence type="ECO:0008006" key="3">
    <source>
        <dbReference type="Google" id="ProtNLM"/>
    </source>
</evidence>
<reference evidence="1 2" key="1">
    <citation type="submission" date="2021-02" db="EMBL/GenBank/DDBJ databases">
        <title>Genome assembly of Pseudopithomyces chartarum.</title>
        <authorList>
            <person name="Jauregui R."/>
            <person name="Singh J."/>
            <person name="Voisey C."/>
        </authorList>
    </citation>
    <scope>NUCLEOTIDE SEQUENCE [LARGE SCALE GENOMIC DNA]</scope>
    <source>
        <strain evidence="1 2">AGR01</strain>
    </source>
</reference>
<proteinExistence type="predicted"/>
<dbReference type="CDD" id="cd12148">
    <property type="entry name" value="fungal_TF_MHR"/>
    <property type="match status" value="1"/>
</dbReference>
<protein>
    <recommendedName>
        <fullName evidence="3">Transcription factor domain-containing protein</fullName>
    </recommendedName>
</protein>
<comment type="caution">
    <text evidence="1">The sequence shown here is derived from an EMBL/GenBank/DDBJ whole genome shotgun (WGS) entry which is preliminary data.</text>
</comment>
<gene>
    <name evidence="1" type="ORF">GRF29_28g49423</name>
</gene>
<evidence type="ECO:0000313" key="1">
    <source>
        <dbReference type="EMBL" id="KAK3213477.1"/>
    </source>
</evidence>
<keyword evidence="2" id="KW-1185">Reference proteome</keyword>
<dbReference type="EMBL" id="WVTA01000004">
    <property type="protein sequence ID" value="KAK3213477.1"/>
    <property type="molecule type" value="Genomic_DNA"/>
</dbReference>
<accession>A0AAN6M253</accession>
<evidence type="ECO:0000313" key="2">
    <source>
        <dbReference type="Proteomes" id="UP001280581"/>
    </source>
</evidence>
<organism evidence="1 2">
    <name type="scientific">Pseudopithomyces chartarum</name>
    <dbReference type="NCBI Taxonomy" id="1892770"/>
    <lineage>
        <taxon>Eukaryota</taxon>
        <taxon>Fungi</taxon>
        <taxon>Dikarya</taxon>
        <taxon>Ascomycota</taxon>
        <taxon>Pezizomycotina</taxon>
        <taxon>Dothideomycetes</taxon>
        <taxon>Pleosporomycetidae</taxon>
        <taxon>Pleosporales</taxon>
        <taxon>Massarineae</taxon>
        <taxon>Didymosphaeriaceae</taxon>
        <taxon>Pseudopithomyces</taxon>
    </lineage>
</organism>
<dbReference type="PANTHER" id="PTHR47785:SF5">
    <property type="entry name" value="ZN(II)2CYS6 TRANSCRIPTION FACTOR (EUROFUNG)"/>
    <property type="match status" value="1"/>
</dbReference>
<dbReference type="InterPro" id="IPR053181">
    <property type="entry name" value="EcdB-like_regulator"/>
</dbReference>
<dbReference type="PANTHER" id="PTHR47785">
    <property type="entry name" value="ZN(II)2CYS6 TRANSCRIPTION FACTOR (EUROFUNG)-RELATED-RELATED"/>
    <property type="match status" value="1"/>
</dbReference>
<sequence>MFSVPSIEPSPVPYIHMGKFELERLVDRFFILVHVKNPILDRDVVKQYCCEYLKQGPEFDLQSCLILLICALASVAPDFLPSGALGPAHRQSRSQSTGEDLTMGRTYFMAAEQRLGMAMTQHNSLAVQCLCLAGIYHMYRVNPMAGRTMFHSAGYVMQVLASTGSNNPDESSRMGSSLYWACFKSERELFAEIPIAIPAIGRPSQIDSFPLPPRERFMTWGGSNDSWAQAEQDSWYFFLSEIAMRRIMDKVAEHVGNFFAKIDSCDPVSMQTVLAEYAPVALELERQAIAWREHLPPSIRFPDPPTPAGTEWILYTRQPFFRTVELIYRPFLFACVHGLDSEPLTCEFANKGLRTGLQMPSGWYEDVRAVVRTLRYWEPAVSFLRSYIDVILALDDYFSGGDLKCTGSLAQDLQHGL</sequence>
<dbReference type="AlphaFoldDB" id="A0AAN6M253"/>
<name>A0AAN6M253_9PLEO</name>
<dbReference type="Proteomes" id="UP001280581">
    <property type="component" value="Unassembled WGS sequence"/>
</dbReference>